<feature type="domain" description="Phosphoribosyltransferase" evidence="3">
    <location>
        <begin position="15"/>
        <end position="145"/>
    </location>
</feature>
<dbReference type="EMBL" id="NEXB01000006">
    <property type="protein sequence ID" value="PSN89181.1"/>
    <property type="molecule type" value="Genomic_DNA"/>
</dbReference>
<dbReference type="CDD" id="cd06223">
    <property type="entry name" value="PRTases_typeI"/>
    <property type="match status" value="1"/>
</dbReference>
<proteinExistence type="predicted"/>
<dbReference type="PANTHER" id="PTHR43363">
    <property type="entry name" value="HYPOXANTHINE PHOSPHORIBOSYLTRANSFERASE"/>
    <property type="match status" value="1"/>
</dbReference>
<sequence length="215" mass="24495">MKCVVVRWGDAYRLSRQMALNVKKAGYKPDLVVAISRGGLVPARILCDVLGIMDLVSVKVEHWYVTGEHTERAVIKYPLNADLTGKKVLVVDDITDTGSSLTETVKHVSTLNPLSVKTATMQHLIQSSFKPDFTGEVVKDWAWFIYPWNFYEDLSNLTLRLLRNHPELKGDPEELSAWFRRYYGIRVSRKRLREAASMLCERGLTKWEGKALVLA</sequence>
<protein>
    <recommendedName>
        <fullName evidence="3">Phosphoribosyltransferase domain-containing protein</fullName>
    </recommendedName>
</protein>
<dbReference type="Gene3D" id="3.40.50.2020">
    <property type="match status" value="1"/>
</dbReference>
<evidence type="ECO:0000256" key="1">
    <source>
        <dbReference type="ARBA" id="ARBA00022676"/>
    </source>
</evidence>
<evidence type="ECO:0000313" key="5">
    <source>
        <dbReference type="Proteomes" id="UP000241473"/>
    </source>
</evidence>
<comment type="caution">
    <text evidence="4">The sequence shown here is derived from an EMBL/GenBank/DDBJ whole genome shotgun (WGS) entry which is preliminary data.</text>
</comment>
<dbReference type="Pfam" id="PF00156">
    <property type="entry name" value="Pribosyltran"/>
    <property type="match status" value="1"/>
</dbReference>
<evidence type="ECO:0000256" key="2">
    <source>
        <dbReference type="ARBA" id="ARBA00022679"/>
    </source>
</evidence>
<keyword evidence="2" id="KW-0808">Transferase</keyword>
<name>A0A2R6AS15_9ARCH</name>
<keyword evidence="1" id="KW-0328">Glycosyltransferase</keyword>
<dbReference type="PANTHER" id="PTHR43363:SF2">
    <property type="entry name" value="PHOSPHORIBOSYLTRANSFERASE"/>
    <property type="match status" value="1"/>
</dbReference>
<organism evidence="4 5">
    <name type="scientific">Candidatus Marsarchaeota G1 archaeon OSP_C</name>
    <dbReference type="NCBI Taxonomy" id="1978154"/>
    <lineage>
        <taxon>Archaea</taxon>
        <taxon>Candidatus Marsarchaeota</taxon>
        <taxon>Candidatus Marsarchaeota group 1</taxon>
    </lineage>
</organism>
<accession>A0A2R6AS15</accession>
<dbReference type="SUPFAM" id="SSF53271">
    <property type="entry name" value="PRTase-like"/>
    <property type="match status" value="1"/>
</dbReference>
<evidence type="ECO:0000313" key="4">
    <source>
        <dbReference type="EMBL" id="PSN89181.1"/>
    </source>
</evidence>
<dbReference type="Proteomes" id="UP000241473">
    <property type="component" value="Unassembled WGS sequence"/>
</dbReference>
<dbReference type="InterPro" id="IPR000836">
    <property type="entry name" value="PRTase_dom"/>
</dbReference>
<gene>
    <name evidence="4" type="ORF">B9Q00_02195</name>
</gene>
<reference evidence="4 5" key="1">
    <citation type="submission" date="2017-04" db="EMBL/GenBank/DDBJ databases">
        <title>Novel microbial lineages endemic to geothermal iron-oxide mats fill important gaps in the evolutionary history of Archaea.</title>
        <authorList>
            <person name="Jay Z.J."/>
            <person name="Beam J.P."/>
            <person name="Dlakic M."/>
            <person name="Rusch D.B."/>
            <person name="Kozubal M.A."/>
            <person name="Inskeep W.P."/>
        </authorList>
    </citation>
    <scope>NUCLEOTIDE SEQUENCE [LARGE SCALE GENOMIC DNA]</scope>
    <source>
        <strain evidence="4">OSP_C</strain>
    </source>
</reference>
<dbReference type="GO" id="GO:0016757">
    <property type="term" value="F:glycosyltransferase activity"/>
    <property type="evidence" value="ECO:0007669"/>
    <property type="project" value="UniProtKB-KW"/>
</dbReference>
<evidence type="ECO:0000259" key="3">
    <source>
        <dbReference type="Pfam" id="PF00156"/>
    </source>
</evidence>
<dbReference type="InterPro" id="IPR029057">
    <property type="entry name" value="PRTase-like"/>
</dbReference>
<dbReference type="AlphaFoldDB" id="A0A2R6AS15"/>